<comment type="caution">
    <text evidence="1">The sequence shown here is derived from an EMBL/GenBank/DDBJ whole genome shotgun (WGS) entry which is preliminary data.</text>
</comment>
<organism evidence="1 2">
    <name type="scientific">Rhododendron molle</name>
    <name type="common">Chinese azalea</name>
    <name type="synonym">Azalea mollis</name>
    <dbReference type="NCBI Taxonomy" id="49168"/>
    <lineage>
        <taxon>Eukaryota</taxon>
        <taxon>Viridiplantae</taxon>
        <taxon>Streptophyta</taxon>
        <taxon>Embryophyta</taxon>
        <taxon>Tracheophyta</taxon>
        <taxon>Spermatophyta</taxon>
        <taxon>Magnoliopsida</taxon>
        <taxon>eudicotyledons</taxon>
        <taxon>Gunneridae</taxon>
        <taxon>Pentapetalae</taxon>
        <taxon>asterids</taxon>
        <taxon>Ericales</taxon>
        <taxon>Ericaceae</taxon>
        <taxon>Ericoideae</taxon>
        <taxon>Rhodoreae</taxon>
        <taxon>Rhododendron</taxon>
    </lineage>
</organism>
<evidence type="ECO:0000313" key="2">
    <source>
        <dbReference type="Proteomes" id="UP001062846"/>
    </source>
</evidence>
<dbReference type="EMBL" id="CM046393">
    <property type="protein sequence ID" value="KAI8550720.1"/>
    <property type="molecule type" value="Genomic_DNA"/>
</dbReference>
<dbReference type="Proteomes" id="UP001062846">
    <property type="component" value="Chromosome 6"/>
</dbReference>
<gene>
    <name evidence="1" type="ORF">RHMOL_Rhmol06G0129500</name>
</gene>
<name>A0ACC0NC02_RHOML</name>
<evidence type="ECO:0000313" key="1">
    <source>
        <dbReference type="EMBL" id="KAI8550720.1"/>
    </source>
</evidence>
<protein>
    <submittedName>
        <fullName evidence="1">Uncharacterized protein</fullName>
    </submittedName>
</protein>
<reference evidence="1" key="1">
    <citation type="submission" date="2022-02" db="EMBL/GenBank/DDBJ databases">
        <title>Plant Genome Project.</title>
        <authorList>
            <person name="Zhang R.-G."/>
        </authorList>
    </citation>
    <scope>NUCLEOTIDE SEQUENCE</scope>
    <source>
        <strain evidence="1">AT1</strain>
    </source>
</reference>
<sequence>MTATLIDFYINVVALSHHYMHLYCPTAIPSLISRSCLSHSPKKQQQASLKQLAVFQIYIASISNNI</sequence>
<keyword evidence="2" id="KW-1185">Reference proteome</keyword>
<proteinExistence type="predicted"/>
<accession>A0ACC0NC02</accession>